<keyword evidence="2" id="KW-1185">Reference proteome</keyword>
<evidence type="ECO:0000313" key="1">
    <source>
        <dbReference type="EMBL" id="OAD65840.1"/>
    </source>
</evidence>
<dbReference type="VEuPathDB" id="FungiDB:PHYBLDRAFT_175804"/>
<reference evidence="2" key="1">
    <citation type="submission" date="2015-06" db="EMBL/GenBank/DDBJ databases">
        <title>Expansion of signal transduction pathways in fungi by whole-genome duplication.</title>
        <authorList>
            <consortium name="DOE Joint Genome Institute"/>
            <person name="Corrochano L.M."/>
            <person name="Kuo A."/>
            <person name="Marcet-Houben M."/>
            <person name="Polaino S."/>
            <person name="Salamov A."/>
            <person name="Villalobos J.M."/>
            <person name="Alvarez M.I."/>
            <person name="Avalos J."/>
            <person name="Benito E.P."/>
            <person name="Benoit I."/>
            <person name="Burger G."/>
            <person name="Camino L.P."/>
            <person name="Canovas D."/>
            <person name="Cerda-Olmedo E."/>
            <person name="Cheng J.-F."/>
            <person name="Dominguez A."/>
            <person name="Elias M."/>
            <person name="Eslava A.P."/>
            <person name="Glaser F."/>
            <person name="Grimwood J."/>
            <person name="Gutierrez G."/>
            <person name="Heitman J."/>
            <person name="Henrissat B."/>
            <person name="Iturriaga E.A."/>
            <person name="Lang B.F."/>
            <person name="Lavin J.L."/>
            <person name="Lee S."/>
            <person name="Li W."/>
            <person name="Lindquist E."/>
            <person name="Lopez-Garcia S."/>
            <person name="Luque E.M."/>
            <person name="Marcos A.T."/>
            <person name="Martin J."/>
            <person name="McCluskey K."/>
            <person name="Medina H.R."/>
            <person name="Miralles-Duran A."/>
            <person name="Miyazaki A."/>
            <person name="Munoz-Torres E."/>
            <person name="Oguiza J.A."/>
            <person name="Ohm R."/>
            <person name="Olmedo M."/>
            <person name="Orejas M."/>
            <person name="Ortiz-Castellanos L."/>
            <person name="Pisabarro A.G."/>
            <person name="Rodriguez-Romero J."/>
            <person name="Ruiz-Herrera J."/>
            <person name="Ruiz-Vazquez R."/>
            <person name="Sanz C."/>
            <person name="Schackwitz W."/>
            <person name="Schmutz J."/>
            <person name="Shahriari M."/>
            <person name="Shelest E."/>
            <person name="Silva-Franco F."/>
            <person name="Soanes D."/>
            <person name="Syed K."/>
            <person name="Tagua V.G."/>
            <person name="Talbot N.J."/>
            <person name="Thon M."/>
            <person name="De vries R.P."/>
            <person name="Wiebenga A."/>
            <person name="Yadav J.S."/>
            <person name="Braun E.L."/>
            <person name="Baker S."/>
            <person name="Garre V."/>
            <person name="Horwitz B."/>
            <person name="Torres-Martinez S."/>
            <person name="Idnurm A."/>
            <person name="Herrera-Estrella A."/>
            <person name="Gabaldon T."/>
            <person name="Grigoriev I.V."/>
        </authorList>
    </citation>
    <scope>NUCLEOTIDE SEQUENCE [LARGE SCALE GENOMIC DNA]</scope>
    <source>
        <strain evidence="2">NRRL 1555(-)</strain>
    </source>
</reference>
<dbReference type="OrthoDB" id="2287198at2759"/>
<dbReference type="InParanoid" id="A0A163CV99"/>
<evidence type="ECO:0000313" key="2">
    <source>
        <dbReference type="Proteomes" id="UP000077315"/>
    </source>
</evidence>
<dbReference type="GeneID" id="28998488"/>
<evidence type="ECO:0008006" key="3">
    <source>
        <dbReference type="Google" id="ProtNLM"/>
    </source>
</evidence>
<proteinExistence type="predicted"/>
<dbReference type="AlphaFoldDB" id="A0A163CV99"/>
<sequence>MCMFYMNVQMDVILVSETSIKKKKRKLIIYSNLEALTNIRNYCESQGPERESKLKDPDTRIEDVANLLKRIAHNRKPLFVYYNRVKLYSAAKFGSLVGGSAERTAQKWAKRFKEDKNWNILEKKTRKVIKRSSQLYEEHKVYPINFYDEYSHAQVSDAVATLTEKSGNFTL</sequence>
<dbReference type="STRING" id="763407.A0A163CV99"/>
<dbReference type="EMBL" id="KV441027">
    <property type="protein sequence ID" value="OAD65840.1"/>
    <property type="molecule type" value="Genomic_DNA"/>
</dbReference>
<dbReference type="RefSeq" id="XP_018283880.1">
    <property type="nucleotide sequence ID" value="XM_018437582.1"/>
</dbReference>
<accession>A0A163CV99</accession>
<organism evidence="1 2">
    <name type="scientific">Phycomyces blakesleeanus (strain ATCC 8743b / DSM 1359 / FGSC 10004 / NBRC 33097 / NRRL 1555)</name>
    <dbReference type="NCBI Taxonomy" id="763407"/>
    <lineage>
        <taxon>Eukaryota</taxon>
        <taxon>Fungi</taxon>
        <taxon>Fungi incertae sedis</taxon>
        <taxon>Mucoromycota</taxon>
        <taxon>Mucoromycotina</taxon>
        <taxon>Mucoromycetes</taxon>
        <taxon>Mucorales</taxon>
        <taxon>Phycomycetaceae</taxon>
        <taxon>Phycomyces</taxon>
    </lineage>
</organism>
<name>A0A163CV99_PHYB8</name>
<gene>
    <name evidence="1" type="ORF">PHYBLDRAFT_175804</name>
</gene>
<dbReference type="Proteomes" id="UP000077315">
    <property type="component" value="Unassembled WGS sequence"/>
</dbReference>
<protein>
    <recommendedName>
        <fullName evidence="3">Homeodomain-like DNA binding domain-containing transcription factor</fullName>
    </recommendedName>
</protein>